<dbReference type="InterPro" id="IPR029058">
    <property type="entry name" value="AB_hydrolase_fold"/>
</dbReference>
<sequence length="638" mass="71525">MASTTSRCSSPEIGVIVTNPTWTSDSQLGVYRSSMMRNLADSRSSSTHSLLPPSRSSGLTDNRRTLLLIYIHGFMGNDSSFRSFPAHVHNYLKEALVETHVIHTKIYPRYKTYKSIDVACENFSRWLAPHESDTTDVVLVGHSMGGLLAADVVLMPSHDYSPNASPFRHRILGIICLDAPLLGLHPGIVLSGIASLFRPAPAPPSREVKAEDHASFDSRPSGTLSPDPSIYEQVRPPSGAPSPTLAPGPDDSTYNPVFFNDAAFVDRGWLKNIAHFANKHKQENLVQAAANHIMSHLEFGGCLADYSGLRTRYTRIRMLEDVDELTQAKDKNLVRVRFVNYYTVSTGLPKKRKPSKSSDGEGSTNTNHLTTASSRPSSTGIVSPRISIEPPREDHTQHEEHEEHEEHPLQHIDPIPITDHDHLTHSSSLGTQLSALSLDGSPNPDSQIPPVPSPPTPPDVSSLPEDKESRKAAEKKYKSAKKAYEEAVKAREKLIKAQQKQQEKARKDAEKQEKEFRKAQKKSEEKIQKQEGKEDKKLQKENEREKKEEERKKLRKEEKEKKKKLGKFCMLPPEGENDKTWIQVYMQDMDEVTAHCGLFVADRPDYEKLIGDVGERIAGWVEEEETRRVLIGEIGRVD</sequence>
<feature type="compositionally biased region" description="Polar residues" evidence="1">
    <location>
        <begin position="360"/>
        <end position="381"/>
    </location>
</feature>
<dbReference type="EMBL" id="MU865304">
    <property type="protein sequence ID" value="KAK4229801.1"/>
    <property type="molecule type" value="Genomic_DNA"/>
</dbReference>
<feature type="region of interest" description="Disordered" evidence="1">
    <location>
        <begin position="347"/>
        <end position="563"/>
    </location>
</feature>
<dbReference type="Gene3D" id="3.40.50.1820">
    <property type="entry name" value="alpha/beta hydrolase"/>
    <property type="match status" value="1"/>
</dbReference>
<protein>
    <recommendedName>
        <fullName evidence="2">AB hydrolase-1 domain-containing protein</fullName>
    </recommendedName>
</protein>
<feature type="compositionally biased region" description="Basic and acidic residues" evidence="1">
    <location>
        <begin position="464"/>
        <end position="560"/>
    </location>
</feature>
<reference evidence="3" key="2">
    <citation type="submission" date="2023-05" db="EMBL/GenBank/DDBJ databases">
        <authorList>
            <consortium name="Lawrence Berkeley National Laboratory"/>
            <person name="Steindorff A."/>
            <person name="Hensen N."/>
            <person name="Bonometti L."/>
            <person name="Westerberg I."/>
            <person name="Brannstrom I.O."/>
            <person name="Guillou S."/>
            <person name="Cros-Aarteil S."/>
            <person name="Calhoun S."/>
            <person name="Haridas S."/>
            <person name="Kuo A."/>
            <person name="Mondo S."/>
            <person name="Pangilinan J."/>
            <person name="Riley R."/>
            <person name="Labutti K."/>
            <person name="Andreopoulos B."/>
            <person name="Lipzen A."/>
            <person name="Chen C."/>
            <person name="Yanf M."/>
            <person name="Daum C."/>
            <person name="Ng V."/>
            <person name="Clum A."/>
            <person name="Ohm R."/>
            <person name="Martin F."/>
            <person name="Silar P."/>
            <person name="Natvig D."/>
            <person name="Lalanne C."/>
            <person name="Gautier V."/>
            <person name="Ament-Velasquez S.L."/>
            <person name="Kruys A."/>
            <person name="Hutchinson M.I."/>
            <person name="Powell A.J."/>
            <person name="Barry K."/>
            <person name="Miller A.N."/>
            <person name="Grigoriev I.V."/>
            <person name="Debuchy R."/>
            <person name="Gladieux P."/>
            <person name="Thoren M.H."/>
            <person name="Johannesson H."/>
        </authorList>
    </citation>
    <scope>NUCLEOTIDE SEQUENCE</scope>
    <source>
        <strain evidence="3">CBS 990.96</strain>
    </source>
</reference>
<organism evidence="3 4">
    <name type="scientific">Podospora fimiseda</name>
    <dbReference type="NCBI Taxonomy" id="252190"/>
    <lineage>
        <taxon>Eukaryota</taxon>
        <taxon>Fungi</taxon>
        <taxon>Dikarya</taxon>
        <taxon>Ascomycota</taxon>
        <taxon>Pezizomycotina</taxon>
        <taxon>Sordariomycetes</taxon>
        <taxon>Sordariomycetidae</taxon>
        <taxon>Sordariales</taxon>
        <taxon>Podosporaceae</taxon>
        <taxon>Podospora</taxon>
    </lineage>
</organism>
<feature type="compositionally biased region" description="Pro residues" evidence="1">
    <location>
        <begin position="447"/>
        <end position="458"/>
    </location>
</feature>
<feature type="compositionally biased region" description="Polar residues" evidence="1">
    <location>
        <begin position="425"/>
        <end position="435"/>
    </location>
</feature>
<feature type="compositionally biased region" description="Basic and acidic residues" evidence="1">
    <location>
        <begin position="390"/>
        <end position="410"/>
    </location>
</feature>
<comment type="caution">
    <text evidence="3">The sequence shown here is derived from an EMBL/GenBank/DDBJ whole genome shotgun (WGS) entry which is preliminary data.</text>
</comment>
<evidence type="ECO:0000313" key="4">
    <source>
        <dbReference type="Proteomes" id="UP001301958"/>
    </source>
</evidence>
<gene>
    <name evidence="3" type="ORF">QBC38DRAFT_452837</name>
</gene>
<dbReference type="Pfam" id="PF12697">
    <property type="entry name" value="Abhydrolase_6"/>
    <property type="match status" value="1"/>
</dbReference>
<accession>A0AAN7GYQ2</accession>
<name>A0AAN7GYQ2_9PEZI</name>
<dbReference type="AlphaFoldDB" id="A0AAN7GYQ2"/>
<evidence type="ECO:0000313" key="3">
    <source>
        <dbReference type="EMBL" id="KAK4229801.1"/>
    </source>
</evidence>
<evidence type="ECO:0000259" key="2">
    <source>
        <dbReference type="Pfam" id="PF12697"/>
    </source>
</evidence>
<evidence type="ECO:0000256" key="1">
    <source>
        <dbReference type="SAM" id="MobiDB-lite"/>
    </source>
</evidence>
<feature type="domain" description="AB hydrolase-1" evidence="2">
    <location>
        <begin position="69"/>
        <end position="254"/>
    </location>
</feature>
<feature type="region of interest" description="Disordered" evidence="1">
    <location>
        <begin position="201"/>
        <end position="251"/>
    </location>
</feature>
<dbReference type="SUPFAM" id="SSF53474">
    <property type="entry name" value="alpha/beta-Hydrolases"/>
    <property type="match status" value="1"/>
</dbReference>
<keyword evidence="4" id="KW-1185">Reference proteome</keyword>
<feature type="compositionally biased region" description="Basic and acidic residues" evidence="1">
    <location>
        <begin position="206"/>
        <end position="216"/>
    </location>
</feature>
<dbReference type="Proteomes" id="UP001301958">
    <property type="component" value="Unassembled WGS sequence"/>
</dbReference>
<dbReference type="PANTHER" id="PTHR47842">
    <property type="entry name" value="EXPRESSED PROTEIN"/>
    <property type="match status" value="1"/>
</dbReference>
<dbReference type="InterPro" id="IPR000073">
    <property type="entry name" value="AB_hydrolase_1"/>
</dbReference>
<proteinExistence type="predicted"/>
<reference evidence="3" key="1">
    <citation type="journal article" date="2023" name="Mol. Phylogenet. Evol.">
        <title>Genome-scale phylogeny and comparative genomics of the fungal order Sordariales.</title>
        <authorList>
            <person name="Hensen N."/>
            <person name="Bonometti L."/>
            <person name="Westerberg I."/>
            <person name="Brannstrom I.O."/>
            <person name="Guillou S."/>
            <person name="Cros-Aarteil S."/>
            <person name="Calhoun S."/>
            <person name="Haridas S."/>
            <person name="Kuo A."/>
            <person name="Mondo S."/>
            <person name="Pangilinan J."/>
            <person name="Riley R."/>
            <person name="LaButti K."/>
            <person name="Andreopoulos B."/>
            <person name="Lipzen A."/>
            <person name="Chen C."/>
            <person name="Yan M."/>
            <person name="Daum C."/>
            <person name="Ng V."/>
            <person name="Clum A."/>
            <person name="Steindorff A."/>
            <person name="Ohm R.A."/>
            <person name="Martin F."/>
            <person name="Silar P."/>
            <person name="Natvig D.O."/>
            <person name="Lalanne C."/>
            <person name="Gautier V."/>
            <person name="Ament-Velasquez S.L."/>
            <person name="Kruys A."/>
            <person name="Hutchinson M.I."/>
            <person name="Powell A.J."/>
            <person name="Barry K."/>
            <person name="Miller A.N."/>
            <person name="Grigoriev I.V."/>
            <person name="Debuchy R."/>
            <person name="Gladieux P."/>
            <person name="Hiltunen Thoren M."/>
            <person name="Johannesson H."/>
        </authorList>
    </citation>
    <scope>NUCLEOTIDE SEQUENCE</scope>
    <source>
        <strain evidence="3">CBS 990.96</strain>
    </source>
</reference>
<dbReference type="PANTHER" id="PTHR47842:SF3">
    <property type="entry name" value="DUF676 DOMAIN-CONTAINING PROTEIN"/>
    <property type="match status" value="1"/>
</dbReference>